<proteinExistence type="predicted"/>
<reference evidence="1" key="2">
    <citation type="submission" date="2025-09" db="UniProtKB">
        <authorList>
            <consortium name="EnsemblPlants"/>
        </authorList>
    </citation>
    <scope>IDENTIFICATION</scope>
</reference>
<keyword evidence="2" id="KW-1185">Reference proteome</keyword>
<evidence type="ECO:0000313" key="1">
    <source>
        <dbReference type="EnsemblPlants" id="AVESA.00010b.r2.4CG1257520.1.CDS"/>
    </source>
</evidence>
<accession>A0ACD5WM00</accession>
<protein>
    <submittedName>
        <fullName evidence="1">Uncharacterized protein</fullName>
    </submittedName>
</protein>
<evidence type="ECO:0000313" key="2">
    <source>
        <dbReference type="Proteomes" id="UP001732700"/>
    </source>
</evidence>
<dbReference type="Proteomes" id="UP001732700">
    <property type="component" value="Chromosome 4C"/>
</dbReference>
<name>A0ACD5WM00_AVESA</name>
<sequence length="1120" mass="124433">MEKDEDQATELDLPSGHTRRPVRNCVRKVRASTTSSQTGGEDCGRKVKAVLSEPPSSDFTIHKKSRKRKKVHFEDDPNYSEVENEDEFSQHHRKVPGYRCSPHLIPELMEKLTDKQRGWVKNIQWHSLQDMIDSRMQKSLAMWLVDRVDTSNGTLEVPPPLNGRSKAKRRKGDSSNSDQKHSDNGRGKTAKDATKDLLKENDNEAEFCRSFVMLVLCTYIAPTTSLNINRNYYPSLMDVTKIQLMDWCGFIADYLIQGIEEFRSSSKSHVQVPGCVHILPLVYIDALINMKALVLPESLSLPEGEPRIHFIGTDHLSYLASVDVKSRTKDSVEYGLLEESWRASTGVPPSSGQEFAGHMCGHDNSVPPTCGNENNGEISAADFMRSLFDEIKESRQQIFQDFQIKIVESDRKIFSEFERKFSQQFTVSPKARPVEENLMPPASPAPAKAGKCTTSNVPEEQEMMDNSHISSSEYALRTTESSEDKHTSTPSSLPDSDDVVGHQIIPPASMVQNANLKPTLESSEPDTMNRPSLDESMSSLNLDGSKIISAGCSDEFADVVSIGVAAAHEASCNQQFDGEPSYHGFPNLAVPAKYDHSPALPSKIVSATIPSIISDSSNLHPSPSPLFNSAGPSPAAPSLEPAIKGPALFDTSPTTPSILAAMSELFAKHISRNVCTSSEVKTSAHTSNLADTMLHVADGKVSCTAEKSGELDVSLHKKTTTEAAVSVSPVLPDSVQSISGLLTQCSQPSGVIASDCDDETDSYDVSRDGSASEEDMHCLSIPDCTPTPPSYTYDTQEVIDIPDDPVTPAPNDIIHIPPLQTELQDGYRFKFGGSITLGTCKMFDKLKQLEKNNPLVVAISDAKFVLSKDAKNTYQQHVLDSKARVSSRHRNIDDQNQRRTKNQIKRFHITKGEFVDALKPNGEVCQVLMGLCSVAIMCDWESRTKIILDQQMISQLMKSGPECDQKAIAAKLKKLPLDEIEEIYLPLLNNSHWFLAVVNFVTEIVEFYNSLLVVKEGEHPHKDFWNNLCGNLQEAYSIAKKRSVFIEYFVCTYPGKRIQSTNHDCGYHVIQQLECLNSEDLVGHSKKSMTAFRKYLCHILVYHRFNDLNPLRPHLREEEP</sequence>
<dbReference type="EnsemblPlants" id="AVESA.00010b.r2.4CG1257520.1">
    <property type="protein sequence ID" value="AVESA.00010b.r2.4CG1257520.1.CDS"/>
    <property type="gene ID" value="AVESA.00010b.r2.4CG1257520"/>
</dbReference>
<organism evidence="1 2">
    <name type="scientific">Avena sativa</name>
    <name type="common">Oat</name>
    <dbReference type="NCBI Taxonomy" id="4498"/>
    <lineage>
        <taxon>Eukaryota</taxon>
        <taxon>Viridiplantae</taxon>
        <taxon>Streptophyta</taxon>
        <taxon>Embryophyta</taxon>
        <taxon>Tracheophyta</taxon>
        <taxon>Spermatophyta</taxon>
        <taxon>Magnoliopsida</taxon>
        <taxon>Liliopsida</taxon>
        <taxon>Poales</taxon>
        <taxon>Poaceae</taxon>
        <taxon>BOP clade</taxon>
        <taxon>Pooideae</taxon>
        <taxon>Poodae</taxon>
        <taxon>Poeae</taxon>
        <taxon>Poeae Chloroplast Group 1 (Aveneae type)</taxon>
        <taxon>Aveninae</taxon>
        <taxon>Avena</taxon>
    </lineage>
</organism>
<reference evidence="1" key="1">
    <citation type="submission" date="2021-05" db="EMBL/GenBank/DDBJ databases">
        <authorList>
            <person name="Scholz U."/>
            <person name="Mascher M."/>
            <person name="Fiebig A."/>
        </authorList>
    </citation>
    <scope>NUCLEOTIDE SEQUENCE [LARGE SCALE GENOMIC DNA]</scope>
</reference>